<dbReference type="PANTHER" id="PTHR12100">
    <property type="entry name" value="SEC10"/>
    <property type="match status" value="1"/>
</dbReference>
<dbReference type="EMBL" id="JANBUY010000039">
    <property type="protein sequence ID" value="KAJ2866385.1"/>
    <property type="molecule type" value="Genomic_DNA"/>
</dbReference>
<comment type="caution">
    <text evidence="3">The sequence shown here is derived from an EMBL/GenBank/DDBJ whole genome shotgun (WGS) entry which is preliminary data.</text>
</comment>
<feature type="compositionally biased region" description="Polar residues" evidence="1">
    <location>
        <begin position="47"/>
        <end position="59"/>
    </location>
</feature>
<organism evidence="3 4">
    <name type="scientific">Coemansia aciculifera</name>
    <dbReference type="NCBI Taxonomy" id="417176"/>
    <lineage>
        <taxon>Eukaryota</taxon>
        <taxon>Fungi</taxon>
        <taxon>Fungi incertae sedis</taxon>
        <taxon>Zoopagomycota</taxon>
        <taxon>Kickxellomycotina</taxon>
        <taxon>Kickxellomycetes</taxon>
        <taxon>Kickxellales</taxon>
        <taxon>Kickxellaceae</taxon>
        <taxon>Coemansia</taxon>
    </lineage>
</organism>
<feature type="region of interest" description="Disordered" evidence="1">
    <location>
        <begin position="681"/>
        <end position="720"/>
    </location>
</feature>
<sequence length="1178" mass="130859">MSDGDEDAVNSGRLTPSWLAMPSPRALLDRTTKFVLNAAHGKSRSLIPTTDNSMTTSRFDGTGIVDWDDNDGDVSDEGSHKDNDDDVDDDDVATSLAPAGENCVWRRTSRDTALVLEHDVLRGYWNAYQLTASDPLGRDDGGYDSARSATPPGMLRIHTTNTNKARRRQRQRQQQQPPRHRTPFRSTATTSLARASAEPNSADELQSIAGNGEGFPSEHQVAVVSSPRQANAQSRRAKISFLSLPHVVICRIFEYLPVPEMLELLNSCRLLRRVMHKNEPSTHAAGEAGEAAYTPAGIRVWRAMIQRMGWVSWQERARGRERRKRLSLPKSHARLLRQLCGVEDEKELVDIMGSEPDLLFKAIYDNLYSDYAAFRSLEHRAPAFLWDTPSQAEVEKDPTHVQLCSSAEVAGRLDQLQWFGRGQFTYDAAIINRRLAIAADKFEAAFCSRFKQAFISGDCAGMREAAEVLEHIREGRGCIRILVDSHPLFNCDGALRGSRYAQVLTASDCATDSHSFGVFLEGLQGLIEEHARVSALALPPPTLPASALYCFVQALFGANGVALSTLQKLYTYLRAIPVLSESGSSFSYILPQQHAPASLVVVPDEATKDVLYLTTVADVVALLLVASDKWAVMRPVALSSALGRRCVFSAFDDVIGDYVQLERRVIERAYSEELSQWIVKSKSDGSGDSHQKPASTTSTLPAADRVPNRDSLSSIRSHAPSAQEPTIRLVNFHQRLEQMEEYKLRVLRVLEAKLGISLLPEPEGLKAEDKPVPGPVARRRSSGLAVDIHRRTTVGSVLRSSPISIDLCLNMVLTNRDAINRLSVFAEAPPDMRLRKLAQEAIESVFCVLLQSIGNHIRPAFTRIVAELKQLEQTAMIAIVSQEHHRSQGRHATTSSGGAPGDHASTASHVSTTGGGGSAYSAQLIQAEKELREKFTAVELRFFELIHLCDLAVQMLEIYYKKDMCAFINESDFLNICNQEKKALEHAIDDNVAVGMDCVIEIILRQTQHILDTEQHSSDYHPDSNMSLTLTPTMACARAVQFLSESTAVLQCMTTQKQMRDVFLGEIGVRLFNVLLDNIKRFQITEPGGFQLIADLNLYYDWAVAIVDPETLRFFTALKDLANCFILAPKDLRGFLRDQYSRHTFDGVMRSEEVYDVVACRADYRAIRSQVEGHCDFM</sequence>
<dbReference type="GO" id="GO:0000145">
    <property type="term" value="C:exocyst"/>
    <property type="evidence" value="ECO:0007669"/>
    <property type="project" value="TreeGrafter"/>
</dbReference>
<dbReference type="InterPro" id="IPR009976">
    <property type="entry name" value="Sec10-like"/>
</dbReference>
<name>A0A9W8ILG5_9FUNG</name>
<evidence type="ECO:0000313" key="4">
    <source>
        <dbReference type="Proteomes" id="UP001140074"/>
    </source>
</evidence>
<dbReference type="GO" id="GO:0006887">
    <property type="term" value="P:exocytosis"/>
    <property type="evidence" value="ECO:0007669"/>
    <property type="project" value="TreeGrafter"/>
</dbReference>
<evidence type="ECO:0000256" key="1">
    <source>
        <dbReference type="SAM" id="MobiDB-lite"/>
    </source>
</evidence>
<gene>
    <name evidence="3" type="primary">RCY1</name>
    <name evidence="3" type="ORF">GGH94_001576</name>
</gene>
<feature type="domain" description="F-box" evidence="2">
    <location>
        <begin position="238"/>
        <end position="279"/>
    </location>
</feature>
<dbReference type="GO" id="GO:0006893">
    <property type="term" value="P:Golgi to plasma membrane transport"/>
    <property type="evidence" value="ECO:0007669"/>
    <property type="project" value="TreeGrafter"/>
</dbReference>
<dbReference type="PANTHER" id="PTHR12100:SF1">
    <property type="entry name" value="RECYCLIN-1"/>
    <property type="match status" value="1"/>
</dbReference>
<feature type="region of interest" description="Disordered" evidence="1">
    <location>
        <begin position="132"/>
        <end position="218"/>
    </location>
</feature>
<feature type="region of interest" description="Disordered" evidence="1">
    <location>
        <begin position="887"/>
        <end position="914"/>
    </location>
</feature>
<evidence type="ECO:0000313" key="3">
    <source>
        <dbReference type="EMBL" id="KAJ2866385.1"/>
    </source>
</evidence>
<accession>A0A9W8ILG5</accession>
<dbReference type="AlphaFoldDB" id="A0A9W8ILG5"/>
<dbReference type="InterPro" id="IPR001810">
    <property type="entry name" value="F-box_dom"/>
</dbReference>
<dbReference type="InterPro" id="IPR048627">
    <property type="entry name" value="Sec10_HB"/>
</dbReference>
<feature type="compositionally biased region" description="Basic and acidic residues" evidence="1">
    <location>
        <begin position="681"/>
        <end position="691"/>
    </location>
</feature>
<keyword evidence="4" id="KW-1185">Reference proteome</keyword>
<proteinExistence type="predicted"/>
<protein>
    <submittedName>
        <fullName evidence="3">F-box protein: endocytic membrane traffic, recycling ReCYcling 1</fullName>
    </submittedName>
</protein>
<feature type="region of interest" description="Disordered" evidence="1">
    <location>
        <begin position="47"/>
        <end position="91"/>
    </location>
</feature>
<feature type="compositionally biased region" description="Low complexity" evidence="1">
    <location>
        <begin position="185"/>
        <end position="197"/>
    </location>
</feature>
<feature type="compositionally biased region" description="Acidic residues" evidence="1">
    <location>
        <begin position="66"/>
        <end position="76"/>
    </location>
</feature>
<dbReference type="PROSITE" id="PS50181">
    <property type="entry name" value="FBOX"/>
    <property type="match status" value="1"/>
</dbReference>
<dbReference type="Proteomes" id="UP001140074">
    <property type="component" value="Unassembled WGS sequence"/>
</dbReference>
<dbReference type="Pfam" id="PF07393">
    <property type="entry name" value="Sec10_HB"/>
    <property type="match status" value="1"/>
</dbReference>
<evidence type="ECO:0000259" key="2">
    <source>
        <dbReference type="PROSITE" id="PS50181"/>
    </source>
</evidence>
<reference evidence="3" key="1">
    <citation type="submission" date="2022-07" db="EMBL/GenBank/DDBJ databases">
        <title>Phylogenomic reconstructions and comparative analyses of Kickxellomycotina fungi.</title>
        <authorList>
            <person name="Reynolds N.K."/>
            <person name="Stajich J.E."/>
            <person name="Barry K."/>
            <person name="Grigoriev I.V."/>
            <person name="Crous P."/>
            <person name="Smith M.E."/>
        </authorList>
    </citation>
    <scope>NUCLEOTIDE SEQUENCE</scope>
    <source>
        <strain evidence="3">RSA 476</strain>
    </source>
</reference>